<dbReference type="CDD" id="cd09272">
    <property type="entry name" value="RNase_HI_RT_Ty1"/>
    <property type="match status" value="1"/>
</dbReference>
<dbReference type="Pfam" id="PF07727">
    <property type="entry name" value="RVT_2"/>
    <property type="match status" value="1"/>
</dbReference>
<feature type="compositionally biased region" description="Low complexity" evidence="1">
    <location>
        <begin position="194"/>
        <end position="204"/>
    </location>
</feature>
<dbReference type="PANTHER" id="PTHR11439">
    <property type="entry name" value="GAG-POL-RELATED RETROTRANSPOSON"/>
    <property type="match status" value="1"/>
</dbReference>
<feature type="compositionally biased region" description="Polar residues" evidence="1">
    <location>
        <begin position="897"/>
        <end position="909"/>
    </location>
</feature>
<evidence type="ECO:0000259" key="2">
    <source>
        <dbReference type="Pfam" id="PF07727"/>
    </source>
</evidence>
<gene>
    <name evidence="3" type="ORF">Tco_0839558</name>
</gene>
<accession>A0ABQ5AS35</accession>
<feature type="compositionally biased region" description="Polar residues" evidence="1">
    <location>
        <begin position="180"/>
        <end position="193"/>
    </location>
</feature>
<feature type="compositionally biased region" description="Low complexity" evidence="1">
    <location>
        <begin position="765"/>
        <end position="779"/>
    </location>
</feature>
<dbReference type="Proteomes" id="UP001151760">
    <property type="component" value="Unassembled WGS sequence"/>
</dbReference>
<evidence type="ECO:0000313" key="4">
    <source>
        <dbReference type="Proteomes" id="UP001151760"/>
    </source>
</evidence>
<proteinExistence type="predicted"/>
<reference evidence="3" key="1">
    <citation type="journal article" date="2022" name="Int. J. Mol. Sci.">
        <title>Draft Genome of Tanacetum Coccineum: Genomic Comparison of Closely Related Tanacetum-Family Plants.</title>
        <authorList>
            <person name="Yamashiro T."/>
            <person name="Shiraishi A."/>
            <person name="Nakayama K."/>
            <person name="Satake H."/>
        </authorList>
    </citation>
    <scope>NUCLEOTIDE SEQUENCE</scope>
</reference>
<dbReference type="PANTHER" id="PTHR11439:SF509">
    <property type="entry name" value="RNA-DIRECTED DNA POLYMERASE"/>
    <property type="match status" value="1"/>
</dbReference>
<feature type="compositionally biased region" description="Basic and acidic residues" evidence="1">
    <location>
        <begin position="862"/>
        <end position="873"/>
    </location>
</feature>
<feature type="domain" description="Reverse transcriptase Ty1/copia-type" evidence="2">
    <location>
        <begin position="293"/>
        <end position="367"/>
    </location>
</feature>
<reference evidence="3" key="2">
    <citation type="submission" date="2022-01" db="EMBL/GenBank/DDBJ databases">
        <authorList>
            <person name="Yamashiro T."/>
            <person name="Shiraishi A."/>
            <person name="Satake H."/>
            <person name="Nakayama K."/>
        </authorList>
    </citation>
    <scope>NUCLEOTIDE SEQUENCE</scope>
</reference>
<evidence type="ECO:0000313" key="3">
    <source>
        <dbReference type="EMBL" id="GJT05096.1"/>
    </source>
</evidence>
<feature type="compositionally biased region" description="Basic residues" evidence="1">
    <location>
        <begin position="803"/>
        <end position="815"/>
    </location>
</feature>
<feature type="compositionally biased region" description="Polar residues" evidence="1">
    <location>
        <begin position="977"/>
        <end position="987"/>
    </location>
</feature>
<dbReference type="EMBL" id="BQNB010012559">
    <property type="protein sequence ID" value="GJT05096.1"/>
    <property type="molecule type" value="Genomic_DNA"/>
</dbReference>
<feature type="region of interest" description="Disordered" evidence="1">
    <location>
        <begin position="859"/>
        <end position="987"/>
    </location>
</feature>
<feature type="region of interest" description="Disordered" evidence="1">
    <location>
        <begin position="737"/>
        <end position="815"/>
    </location>
</feature>
<dbReference type="InterPro" id="IPR013103">
    <property type="entry name" value="RVT_2"/>
</dbReference>
<sequence length="987" mass="110257">MSNLKKCLFDESLVILLDEIHIDDKLHFVEEPVEIMDHEVKRLKQSRIPIIKVRWNSRRGLGPEFHMGTGNHSERSIRIFSSPISASFVTYHDLSFVYKSSFNREELYNLLISGFGHSFSTEIATNSLTSPAPYVPPTNKELEILFQPMFDDYFEPHTVGRPVPPAPATKVPVNPIDPSVSISVDQDASLGNHSPSSSDQQSSSIHHGVVADHSLEVNPFAPTDNEPFVNIFAPDPSYEASSSEEISIVESNQFTQPYEHLRKWTDSHPIDNIIGNPSRPAMQDEIHEFDRLQVWELVPPSDCALVIALKWIYKVKLDEYGDVLKNKAHLVAKGYHQEESIDFEEPFTPVARLEAIRIFIANATSKNMTNPIGIFINQTKYANEILVEFDFHKSDPVDTPMVERSKLDEDLSGILVDQTRYRQMIGSLMYLTASRPDLVFDVCMCARYQSKPTKKHLEAVKRVFRYLQGTINMGLWYPKDTAIALTTYVDEIHAGCQDTGRSTSGSAQFLGDKLVSWSSEKQTSTSISLTEAEYIDMSGCYTMADMNIPADDVPAEQAPAIAPPIKTNDQILPLRNWVPVVKSNCILNVLKPQKSPIFKLDEQRFNLHKDILRDALQITPINDNDLFVAPPSSDTVIEYVNTLGYPCTLKNVSAMSVNSLYQPWRAILSMINMYLAGKTVGHDRPRHHVLSVGKDGREIFGMPIPDALLTDAIKRTPYYGEYLEHVAKYQQYLDEERSKASKQTKPSIPKVTKVTKPVGDEAPKHTSSLPSKSTPTPTESSKKDQGKKHKLVKETSNAPSPAKRSKAGKVTKKRMPKSLLRLVDKFVDEGVPHKELAYDDEEANLQQALELSLRIKGNVQGKGKEKVIDEQATHDPLTLQTPKKKSLADQFIFQRRTPMSTEPSGNAKSPSLDAELALTDSETQSDKEVPPVNPEKNASYKELTKINNGVQDKGQAGPNPSKQDEGQAGLNHGNVAKDSSSNKSCGS</sequence>
<comment type="caution">
    <text evidence="3">The sequence shown here is derived from an EMBL/GenBank/DDBJ whole genome shotgun (WGS) entry which is preliminary data.</text>
</comment>
<feature type="region of interest" description="Disordered" evidence="1">
    <location>
        <begin position="157"/>
        <end position="206"/>
    </location>
</feature>
<keyword evidence="4" id="KW-1185">Reference proteome</keyword>
<name>A0ABQ5AS35_9ASTR</name>
<protein>
    <submittedName>
        <fullName evidence="3">Retrovirus-related pol polyprotein from transposon TNT 1-94</fullName>
    </submittedName>
</protein>
<organism evidence="3 4">
    <name type="scientific">Tanacetum coccineum</name>
    <dbReference type="NCBI Taxonomy" id="301880"/>
    <lineage>
        <taxon>Eukaryota</taxon>
        <taxon>Viridiplantae</taxon>
        <taxon>Streptophyta</taxon>
        <taxon>Embryophyta</taxon>
        <taxon>Tracheophyta</taxon>
        <taxon>Spermatophyta</taxon>
        <taxon>Magnoliopsida</taxon>
        <taxon>eudicotyledons</taxon>
        <taxon>Gunneridae</taxon>
        <taxon>Pentapetalae</taxon>
        <taxon>asterids</taxon>
        <taxon>campanulids</taxon>
        <taxon>Asterales</taxon>
        <taxon>Asteraceae</taxon>
        <taxon>Asteroideae</taxon>
        <taxon>Anthemideae</taxon>
        <taxon>Anthemidinae</taxon>
        <taxon>Tanacetum</taxon>
    </lineage>
</organism>
<evidence type="ECO:0000256" key="1">
    <source>
        <dbReference type="SAM" id="MobiDB-lite"/>
    </source>
</evidence>